<reference evidence="2" key="1">
    <citation type="submission" date="2021-01" db="EMBL/GenBank/DDBJ databases">
        <title>Description of Breznakiella homolactica.</title>
        <authorList>
            <person name="Song Y."/>
            <person name="Brune A."/>
        </authorList>
    </citation>
    <scope>NUCLEOTIDE SEQUENCE</scope>
    <source>
        <strain evidence="2">RmG30</strain>
    </source>
</reference>
<protein>
    <submittedName>
        <fullName evidence="2">DUF3185 family protein</fullName>
    </submittedName>
</protein>
<dbReference type="AlphaFoldDB" id="A0A7T8BAA3"/>
<keyword evidence="1" id="KW-0472">Membrane</keyword>
<keyword evidence="1" id="KW-1133">Transmembrane helix</keyword>
<evidence type="ECO:0000313" key="2">
    <source>
        <dbReference type="EMBL" id="QQO09317.1"/>
    </source>
</evidence>
<accession>A0A7T8BAA3</accession>
<keyword evidence="3" id="KW-1185">Reference proteome</keyword>
<dbReference type="Proteomes" id="UP000595917">
    <property type="component" value="Chromosome"/>
</dbReference>
<proteinExistence type="predicted"/>
<feature type="transmembrane region" description="Helical" evidence="1">
    <location>
        <begin position="7"/>
        <end position="27"/>
    </location>
</feature>
<keyword evidence="1" id="KW-0812">Transmembrane</keyword>
<dbReference type="KEGG" id="bhc:JFL75_20705"/>
<sequence>MNMKKIVGLVVLIVGVAVLAYGIYQFVEIRQSLAGKISGMFNKQTDGQVQSIIMMVAGGVAAAAGLFITVKN</sequence>
<dbReference type="InterPro" id="IPR021521">
    <property type="entry name" value="DUF3185"/>
</dbReference>
<dbReference type="EMBL" id="CP067089">
    <property type="protein sequence ID" value="QQO09317.1"/>
    <property type="molecule type" value="Genomic_DNA"/>
</dbReference>
<feature type="transmembrane region" description="Helical" evidence="1">
    <location>
        <begin position="47"/>
        <end position="70"/>
    </location>
</feature>
<name>A0A7T8BAA3_9SPIR</name>
<evidence type="ECO:0000256" key="1">
    <source>
        <dbReference type="SAM" id="Phobius"/>
    </source>
</evidence>
<gene>
    <name evidence="2" type="ORF">JFL75_20705</name>
</gene>
<evidence type="ECO:0000313" key="3">
    <source>
        <dbReference type="Proteomes" id="UP000595917"/>
    </source>
</evidence>
<organism evidence="2 3">
    <name type="scientific">Breznakiella homolactica</name>
    <dbReference type="NCBI Taxonomy" id="2798577"/>
    <lineage>
        <taxon>Bacteria</taxon>
        <taxon>Pseudomonadati</taxon>
        <taxon>Spirochaetota</taxon>
        <taxon>Spirochaetia</taxon>
        <taxon>Spirochaetales</taxon>
        <taxon>Breznakiellaceae</taxon>
        <taxon>Breznakiella</taxon>
    </lineage>
</organism>
<dbReference type="Pfam" id="PF11381">
    <property type="entry name" value="DUF3185"/>
    <property type="match status" value="1"/>
</dbReference>
<dbReference type="RefSeq" id="WP_215626623.1">
    <property type="nucleotide sequence ID" value="NZ_CP067089.2"/>
</dbReference>